<dbReference type="OrthoDB" id="5808629at2"/>
<dbReference type="InterPro" id="IPR015417">
    <property type="entry name" value="Gly_reductase_pB_sua/b"/>
</dbReference>
<gene>
    <name evidence="1" type="primary">grdI</name>
    <name evidence="1" type="ORF">CLPU_35c00040</name>
</gene>
<dbReference type="RefSeq" id="WP_050379047.1">
    <property type="nucleotide sequence ID" value="NZ_LGSS01000035.1"/>
</dbReference>
<sequence>MKLELGNFYVKDILFGEKTFYENGILTINKDEALAIVKDDEHIIEADILIVKPGDNVRLVPVKEAIEPRYRVGGGPLFPGVTGELLQTGNGKTLALKDCSILVVGKHWGGFQDGLIDMSGEGAKYTYFSQLKNIVLVADTDEEFERHEQQKKNRALRWAGMRLAEYIGSCLKDLDYEELETYELNPITKRSSEINNLPSVVFVMQPQSQMEELGYNDLIYGWDANRMVPTFMHPNEILDGAVISGSFMPCSSKWSTYDFQNFPMIKRLYQEHGKTINFLGVIMSNLNVALEQKERSALFVAQIAKSLGADSAIVAEEGYGNPDADFIACIVALENAGIKTVGLTNECTGRDGASQPLVTLDPKADAIVSCGNVSQLIELPPMDTIIGDLESLGRDGLSGGWGVDEILGPSVRKDGSIIMENNSMFCGDQVVGWSTKTMKDF</sequence>
<dbReference type="Proteomes" id="UP000037267">
    <property type="component" value="Unassembled WGS sequence"/>
</dbReference>
<dbReference type="EMBL" id="LGSS01000035">
    <property type="protein sequence ID" value="KNF07001.1"/>
    <property type="molecule type" value="Genomic_DNA"/>
</dbReference>
<protein>
    <submittedName>
        <fullName evidence="1">Betaine reductase complex component B subunit alpha</fullName>
        <ecNumber evidence="1">1.21.4.4</ecNumber>
    </submittedName>
</protein>
<reference evidence="2" key="1">
    <citation type="submission" date="2015-07" db="EMBL/GenBank/DDBJ databases">
        <title>Draft genome sequence of the purine-degrading Gottschalkia purinilyticum DSM 1384 (formerly Clostridium purinilyticum).</title>
        <authorList>
            <person name="Poehlein A."/>
            <person name="Schiel-Bengelsdorf B."/>
            <person name="Bengelsdorf F.R."/>
            <person name="Daniel R."/>
            <person name="Duerre P."/>
        </authorList>
    </citation>
    <scope>NUCLEOTIDE SEQUENCE [LARGE SCALE GENOMIC DNA]</scope>
    <source>
        <strain evidence="2">DSM 1384</strain>
    </source>
</reference>
<dbReference type="EC" id="1.21.4.4" evidence="1"/>
<dbReference type="InterPro" id="IPR016585">
    <property type="entry name" value="Gly/sarc/bet_Rdtase_B_asu/bsu"/>
</dbReference>
<keyword evidence="1" id="KW-0560">Oxidoreductase</keyword>
<accession>A0A0L0W694</accession>
<proteinExistence type="predicted"/>
<evidence type="ECO:0000313" key="1">
    <source>
        <dbReference type="EMBL" id="KNF07001.1"/>
    </source>
</evidence>
<dbReference type="AlphaFoldDB" id="A0A0L0W694"/>
<dbReference type="GO" id="GO:0033795">
    <property type="term" value="F:betaine reductase activity"/>
    <property type="evidence" value="ECO:0007669"/>
    <property type="project" value="UniProtKB-EC"/>
</dbReference>
<dbReference type="PATRIC" id="fig|1503.3.peg.1828"/>
<evidence type="ECO:0000313" key="2">
    <source>
        <dbReference type="Proteomes" id="UP000037267"/>
    </source>
</evidence>
<comment type="caution">
    <text evidence="1">The sequence shown here is derived from an EMBL/GenBank/DDBJ whole genome shotgun (WGS) entry which is preliminary data.</text>
</comment>
<dbReference type="PIRSF" id="PIRSF011588">
    <property type="entry name" value="Gly_sarc_betain_red_a/b"/>
    <property type="match status" value="1"/>
</dbReference>
<organism evidence="1 2">
    <name type="scientific">Gottschalkia purinilytica</name>
    <name type="common">Clostridium purinilyticum</name>
    <dbReference type="NCBI Taxonomy" id="1503"/>
    <lineage>
        <taxon>Bacteria</taxon>
        <taxon>Bacillati</taxon>
        <taxon>Bacillota</taxon>
        <taxon>Tissierellia</taxon>
        <taxon>Tissierellales</taxon>
        <taxon>Gottschalkiaceae</taxon>
        <taxon>Gottschalkia</taxon>
    </lineage>
</organism>
<dbReference type="STRING" id="1503.CLPU_35c00040"/>
<keyword evidence="2" id="KW-1185">Reference proteome</keyword>
<name>A0A0L0W694_GOTPU</name>
<dbReference type="Pfam" id="PF09338">
    <property type="entry name" value="Gly_reductase"/>
    <property type="match status" value="1"/>
</dbReference>